<name>A0AAT9LAN6_9FIRM</name>
<sequence length="235" mass="25769">MRSPGAKFWTILTVAVGILTGVLVYRYLSALQAATDDSSMVNVVVARVRIPRDTKISPEMIRVSQIPSKYVHPMAVNDPQDVVDRYATQEFWPGEPILKGQVASEKAANELPYKIPSGKRAITIAVNSVTGVAGHIKPGHYVDVLVSYQVSERVEDVRVSTVLQKVLVLAVGSDLQKKEGVQQAETVTLAVKPEEAQMLFMAESVGRIKLVLRPAGEDGELRLPTIDRRSLLMQP</sequence>
<dbReference type="InterPro" id="IPR013974">
    <property type="entry name" value="SAF"/>
</dbReference>
<accession>A0AAT9LAN6</accession>
<proteinExistence type="predicted"/>
<dbReference type="Gene3D" id="3.90.1210.10">
    <property type="entry name" value="Antifreeze-like/N-acetylneuraminic acid synthase C-terminal domain"/>
    <property type="match status" value="1"/>
</dbReference>
<organism evidence="3">
    <name type="scientific">Candidatus Fermentithermobacillus carboniphilus</name>
    <dbReference type="NCBI Taxonomy" id="3085328"/>
    <lineage>
        <taxon>Bacteria</taxon>
        <taxon>Bacillati</taxon>
        <taxon>Bacillota</taxon>
        <taxon>Candidatus Fermentithermobacillia</taxon>
        <taxon>Candidatus Fermentithermobacillales</taxon>
        <taxon>Candidatus Fermentithermobacillaceae</taxon>
        <taxon>Candidatus Fermentithermobacillus</taxon>
    </lineage>
</organism>
<dbReference type="Pfam" id="PF08666">
    <property type="entry name" value="SAF"/>
    <property type="match status" value="1"/>
</dbReference>
<feature type="transmembrane region" description="Helical" evidence="1">
    <location>
        <begin position="6"/>
        <end position="28"/>
    </location>
</feature>
<keyword evidence="1" id="KW-0812">Transmembrane</keyword>
<reference evidence="3" key="2">
    <citation type="journal article" date="2023" name="Biology">
        <title>Prokaryotic Life Associated with Coal-Fire Gas Vents Revealed by Metagenomics.</title>
        <authorList>
            <person name="Kadnikov V.V."/>
            <person name="Mardanov A.V."/>
            <person name="Beletsky A.V."/>
            <person name="Karnachuk O.V."/>
            <person name="Ravin N.V."/>
        </authorList>
    </citation>
    <scope>NUCLEOTIDE SEQUENCE</scope>
    <source>
        <strain evidence="3">Bu02</strain>
    </source>
</reference>
<dbReference type="Pfam" id="PF16976">
    <property type="entry name" value="RcpC"/>
    <property type="match status" value="1"/>
</dbReference>
<keyword evidence="1" id="KW-1133">Transmembrane helix</keyword>
<feature type="domain" description="SAF" evidence="2">
    <location>
        <begin position="41"/>
        <end position="103"/>
    </location>
</feature>
<dbReference type="EMBL" id="CP062796">
    <property type="protein sequence ID" value="QUL98157.1"/>
    <property type="molecule type" value="Genomic_DNA"/>
</dbReference>
<dbReference type="InterPro" id="IPR031571">
    <property type="entry name" value="RcpC_dom"/>
</dbReference>
<evidence type="ECO:0000259" key="2">
    <source>
        <dbReference type="SMART" id="SM00858"/>
    </source>
</evidence>
<dbReference type="NCBIfam" id="TIGR03177">
    <property type="entry name" value="pilus_cpaB"/>
    <property type="match status" value="1"/>
</dbReference>
<dbReference type="KEGG" id="fcz:IMF26_08945"/>
<protein>
    <submittedName>
        <fullName evidence="3">Flp pilus assembly protein CpaB</fullName>
    </submittedName>
</protein>
<evidence type="ECO:0000313" key="3">
    <source>
        <dbReference type="EMBL" id="QUL98157.1"/>
    </source>
</evidence>
<dbReference type="InterPro" id="IPR017592">
    <property type="entry name" value="Pilus_assmbl_Flp-typ_CpaB"/>
</dbReference>
<dbReference type="AlphaFoldDB" id="A0AAT9LAN6"/>
<evidence type="ECO:0000256" key="1">
    <source>
        <dbReference type="SAM" id="Phobius"/>
    </source>
</evidence>
<keyword evidence="1" id="KW-0472">Membrane</keyword>
<dbReference type="CDD" id="cd11614">
    <property type="entry name" value="SAF_CpaB_FlgA_like"/>
    <property type="match status" value="1"/>
</dbReference>
<dbReference type="SMART" id="SM00858">
    <property type="entry name" value="SAF"/>
    <property type="match status" value="1"/>
</dbReference>
<reference evidence="3" key="1">
    <citation type="submission" date="2020-10" db="EMBL/GenBank/DDBJ databases">
        <authorList>
            <person name="Kadnikov V."/>
            <person name="Beletsky A.V."/>
            <person name="Mardanov A.V."/>
            <person name="Karnachuk O.V."/>
            <person name="Ravin N.V."/>
        </authorList>
    </citation>
    <scope>NUCLEOTIDE SEQUENCE</scope>
    <source>
        <strain evidence="3">Bu02</strain>
    </source>
</reference>
<gene>
    <name evidence="3" type="primary">cpaB</name>
    <name evidence="3" type="ORF">IMF26_08945</name>
</gene>